<feature type="domain" description="Polyvalent protein metallopeptidase" evidence="2">
    <location>
        <begin position="166"/>
        <end position="289"/>
    </location>
</feature>
<dbReference type="InterPro" id="IPR041459">
    <property type="entry name" value="MPTase-PolyVal"/>
</dbReference>
<dbReference type="EMBL" id="CP141769">
    <property type="protein sequence ID" value="WRS38140.1"/>
    <property type="molecule type" value="Genomic_DNA"/>
</dbReference>
<protein>
    <submittedName>
        <fullName evidence="3">Zincin-like metallopeptidase domain-containing protein</fullName>
    </submittedName>
</protein>
<dbReference type="Proteomes" id="UP001334732">
    <property type="component" value="Chromosome"/>
</dbReference>
<dbReference type="PIRSF" id="PIRSF037112">
    <property type="entry name" value="Antirestriction_ArdC"/>
    <property type="match status" value="1"/>
</dbReference>
<sequence length="318" mass="34830">MSRHTAHARAGADRANLYDEITNKIITELEAGRVPWVQPWGTAAAKAPLALPHNASTRRQYSGINVLILWGSVIEHGFSAQSWLTFRQALSLGGNVRKGEHGTTVVFADRFVPDDEKKRAREVGEEAQAIPFLKRFTVFNLAQCEGLPEDLAAVAPPPEPGLIEPTVEALIKATAINFRIGGSRAFYAPDADYVQVPPPQAYFEAINWHRTALHELGHASGHVSRLNRDLSGSFGSKKYAFEELIAEMNAAFCCASLGIVPTVRHADYIGSWLEVLREDNRAIVRAASQASKAADYLLGFLPEHQKAASEHSSDRRAA</sequence>
<evidence type="ECO:0000313" key="3">
    <source>
        <dbReference type="EMBL" id="WRS38140.1"/>
    </source>
</evidence>
<proteinExistence type="predicted"/>
<dbReference type="Pfam" id="PF18818">
    <property type="entry name" value="MPTase-PolyVal"/>
    <property type="match status" value="1"/>
</dbReference>
<evidence type="ECO:0000259" key="1">
    <source>
        <dbReference type="Pfam" id="PF08401"/>
    </source>
</evidence>
<dbReference type="InterPro" id="IPR017113">
    <property type="entry name" value="Antirestriction_ArdC"/>
</dbReference>
<dbReference type="InterPro" id="IPR013610">
    <property type="entry name" value="ArdC_N"/>
</dbReference>
<evidence type="ECO:0000313" key="4">
    <source>
        <dbReference type="Proteomes" id="UP001334732"/>
    </source>
</evidence>
<dbReference type="RefSeq" id="WP_324778740.1">
    <property type="nucleotide sequence ID" value="NZ_CP141769.1"/>
</dbReference>
<reference evidence="3 4" key="1">
    <citation type="submission" date="2023-12" db="EMBL/GenBank/DDBJ databases">
        <title>Thiobacillus sedimentum sp. nov., a chemolithoautotrophic sulfur-oxidizing bacterium isolated from freshwater sediment.</title>
        <authorList>
            <person name="Luo J."/>
            <person name="Dai C."/>
        </authorList>
    </citation>
    <scope>NUCLEOTIDE SEQUENCE [LARGE SCALE GENOMIC DNA]</scope>
    <source>
        <strain evidence="3 4">SCUT-2</strain>
    </source>
</reference>
<name>A0ABZ1CGM1_9PROT</name>
<organism evidence="3 4">
    <name type="scientific">Thiobacillus sedimenti</name>
    <dbReference type="NCBI Taxonomy" id="3110231"/>
    <lineage>
        <taxon>Bacteria</taxon>
        <taxon>Pseudomonadati</taxon>
        <taxon>Pseudomonadota</taxon>
        <taxon>Betaproteobacteria</taxon>
        <taxon>Nitrosomonadales</taxon>
        <taxon>Thiobacillaceae</taxon>
        <taxon>Thiobacillus</taxon>
    </lineage>
</organism>
<accession>A0ABZ1CGM1</accession>
<gene>
    <name evidence="3" type="ORF">VA613_08945</name>
</gene>
<feature type="domain" description="N-terminal" evidence="1">
    <location>
        <begin position="16"/>
        <end position="139"/>
    </location>
</feature>
<dbReference type="Pfam" id="PF08401">
    <property type="entry name" value="ArdcN"/>
    <property type="match status" value="1"/>
</dbReference>
<keyword evidence="4" id="KW-1185">Reference proteome</keyword>
<evidence type="ECO:0000259" key="2">
    <source>
        <dbReference type="Pfam" id="PF18818"/>
    </source>
</evidence>